<gene>
    <name evidence="2" type="ORF">H9701_02330</name>
</gene>
<protein>
    <submittedName>
        <fullName evidence="2">Uncharacterized protein</fullName>
    </submittedName>
</protein>
<sequence>MRRPAAGLLALALTAAVSTPMLSASARLPAAPEEAAVQDLTQTYGLEAPSDGNLRQQLKTLLQIDVGWSIRP</sequence>
<evidence type="ECO:0000313" key="3">
    <source>
        <dbReference type="Proteomes" id="UP000823882"/>
    </source>
</evidence>
<accession>A0A9D2NXR1</accession>
<dbReference type="AlphaFoldDB" id="A0A9D2NXR1"/>
<comment type="caution">
    <text evidence="2">The sequence shown here is derived from an EMBL/GenBank/DDBJ whole genome shotgun (WGS) entry which is preliminary data.</text>
</comment>
<dbReference type="Proteomes" id="UP000823882">
    <property type="component" value="Unassembled WGS sequence"/>
</dbReference>
<reference evidence="2" key="1">
    <citation type="journal article" date="2021" name="PeerJ">
        <title>Extensive microbial diversity within the chicken gut microbiome revealed by metagenomics and culture.</title>
        <authorList>
            <person name="Gilroy R."/>
            <person name="Ravi A."/>
            <person name="Getino M."/>
            <person name="Pursley I."/>
            <person name="Horton D.L."/>
            <person name="Alikhan N.F."/>
            <person name="Baker D."/>
            <person name="Gharbi K."/>
            <person name="Hall N."/>
            <person name="Watson M."/>
            <person name="Adriaenssens E.M."/>
            <person name="Foster-Nyarko E."/>
            <person name="Jarju S."/>
            <person name="Secka A."/>
            <person name="Antonio M."/>
            <person name="Oren A."/>
            <person name="Chaudhuri R.R."/>
            <person name="La Ragione R."/>
            <person name="Hildebrand F."/>
            <person name="Pallen M.J."/>
        </authorList>
    </citation>
    <scope>NUCLEOTIDE SEQUENCE</scope>
    <source>
        <strain evidence="2">CHK186-1790</strain>
    </source>
</reference>
<evidence type="ECO:0000313" key="2">
    <source>
        <dbReference type="EMBL" id="HJC40375.1"/>
    </source>
</evidence>
<keyword evidence="1" id="KW-0732">Signal</keyword>
<reference evidence="2" key="2">
    <citation type="submission" date="2021-04" db="EMBL/GenBank/DDBJ databases">
        <authorList>
            <person name="Gilroy R."/>
        </authorList>
    </citation>
    <scope>NUCLEOTIDE SEQUENCE</scope>
    <source>
        <strain evidence="2">CHK186-1790</strain>
    </source>
</reference>
<feature type="chain" id="PRO_5038679768" evidence="1">
    <location>
        <begin position="27"/>
        <end position="72"/>
    </location>
</feature>
<evidence type="ECO:0000256" key="1">
    <source>
        <dbReference type="SAM" id="SignalP"/>
    </source>
</evidence>
<proteinExistence type="predicted"/>
<feature type="signal peptide" evidence="1">
    <location>
        <begin position="1"/>
        <end position="26"/>
    </location>
</feature>
<dbReference type="EMBL" id="DWWJ01000044">
    <property type="protein sequence ID" value="HJC40375.1"/>
    <property type="molecule type" value="Genomic_DNA"/>
</dbReference>
<organism evidence="2 3">
    <name type="scientific">Candidatus Intestinimonas pullistercoris</name>
    <dbReference type="NCBI Taxonomy" id="2838623"/>
    <lineage>
        <taxon>Bacteria</taxon>
        <taxon>Bacillati</taxon>
        <taxon>Bacillota</taxon>
        <taxon>Clostridia</taxon>
        <taxon>Eubacteriales</taxon>
        <taxon>Intestinimonas</taxon>
    </lineage>
</organism>
<name>A0A9D2NXR1_9FIRM</name>